<sequence>MSSSNQPVAVMVKLAPRSGGFGDRSTLRNFRDWWVVMSQFSIGESPGIGLVIGNAARKGSSRCVTKVDVVGPYQMKVLNSIAFVEYVPN</sequence>
<dbReference type="EMBL" id="JQFK01001201">
    <property type="protein sequence ID" value="KGK34870.1"/>
    <property type="molecule type" value="Genomic_DNA"/>
</dbReference>
<dbReference type="AlphaFoldDB" id="A0A099NQR7"/>
<proteinExistence type="predicted"/>
<dbReference type="Proteomes" id="UP000029867">
    <property type="component" value="Unassembled WGS sequence"/>
</dbReference>
<gene>
    <name evidence="1" type="ORF">JL09_g5981</name>
</gene>
<evidence type="ECO:0000313" key="2">
    <source>
        <dbReference type="Proteomes" id="UP000029867"/>
    </source>
</evidence>
<name>A0A099NQR7_PICKU</name>
<accession>A0A099NQR7</accession>
<reference evidence="2" key="1">
    <citation type="journal article" date="2014" name="Microb. Cell Fact.">
        <title>Exploiting Issatchenkia orientalis SD108 for succinic acid production.</title>
        <authorList>
            <person name="Xiao H."/>
            <person name="Shao Z."/>
            <person name="Jiang Y."/>
            <person name="Dole S."/>
            <person name="Zhao H."/>
        </authorList>
    </citation>
    <scope>NUCLEOTIDE SEQUENCE [LARGE SCALE GENOMIC DNA]</scope>
    <source>
        <strain evidence="2">SD108</strain>
    </source>
</reference>
<organism evidence="1 2">
    <name type="scientific">Pichia kudriavzevii</name>
    <name type="common">Yeast</name>
    <name type="synonym">Issatchenkia orientalis</name>
    <dbReference type="NCBI Taxonomy" id="4909"/>
    <lineage>
        <taxon>Eukaryota</taxon>
        <taxon>Fungi</taxon>
        <taxon>Dikarya</taxon>
        <taxon>Ascomycota</taxon>
        <taxon>Saccharomycotina</taxon>
        <taxon>Pichiomycetes</taxon>
        <taxon>Pichiales</taxon>
        <taxon>Pichiaceae</taxon>
        <taxon>Pichia</taxon>
    </lineage>
</organism>
<comment type="caution">
    <text evidence="1">The sequence shown here is derived from an EMBL/GenBank/DDBJ whole genome shotgun (WGS) entry which is preliminary data.</text>
</comment>
<protein>
    <submittedName>
        <fullName evidence="1">Uncharacterized protein</fullName>
    </submittedName>
</protein>
<evidence type="ECO:0000313" key="1">
    <source>
        <dbReference type="EMBL" id="KGK34870.1"/>
    </source>
</evidence>
<dbReference type="HOGENOM" id="CLU_2455028_0_0_1"/>